<dbReference type="SMART" id="SM00233">
    <property type="entry name" value="PH"/>
    <property type="match status" value="1"/>
</dbReference>
<dbReference type="Gene3D" id="2.30.29.30">
    <property type="entry name" value="Pleckstrin-homology domain (PH domain)/Phosphotyrosine-binding domain (PTB)"/>
    <property type="match status" value="1"/>
</dbReference>
<evidence type="ECO:0000313" key="3">
    <source>
        <dbReference type="Proteomes" id="UP000481153"/>
    </source>
</evidence>
<dbReference type="InterPro" id="IPR001849">
    <property type="entry name" value="PH_domain"/>
</dbReference>
<evidence type="ECO:0000313" key="2">
    <source>
        <dbReference type="EMBL" id="KAF0722487.1"/>
    </source>
</evidence>
<dbReference type="PROSITE" id="PS50003">
    <property type="entry name" value="PH_DOMAIN"/>
    <property type="match status" value="1"/>
</dbReference>
<accession>A0A6G0W644</accession>
<dbReference type="InterPro" id="IPR011993">
    <property type="entry name" value="PH-like_dom_sf"/>
</dbReference>
<protein>
    <recommendedName>
        <fullName evidence="1">PH domain-containing protein</fullName>
    </recommendedName>
</protein>
<proteinExistence type="predicted"/>
<dbReference type="VEuPathDB" id="FungiDB:AeMF1_019800"/>
<dbReference type="SUPFAM" id="SSF50729">
    <property type="entry name" value="PH domain-like"/>
    <property type="match status" value="1"/>
</dbReference>
<dbReference type="Pfam" id="PF00169">
    <property type="entry name" value="PH"/>
    <property type="match status" value="1"/>
</dbReference>
<sequence>MEVKSGILFKRGEGGLFKRKNWKRRYFKLTPTEFTYYCPNTGVVKGTVDLSECTVGALEIMPEDCPKTGKSASTEWRVAINTPTRRFFISAPTEFEMQEWVDALMIVLQAFEKTRGSLCDLSP</sequence>
<reference evidence="2 3" key="1">
    <citation type="submission" date="2019-07" db="EMBL/GenBank/DDBJ databases">
        <title>Genomics analysis of Aphanomyces spp. identifies a new class of oomycete effector associated with host adaptation.</title>
        <authorList>
            <person name="Gaulin E."/>
        </authorList>
    </citation>
    <scope>NUCLEOTIDE SEQUENCE [LARGE SCALE GENOMIC DNA]</scope>
    <source>
        <strain evidence="2 3">ATCC 201684</strain>
    </source>
</reference>
<dbReference type="Proteomes" id="UP000481153">
    <property type="component" value="Unassembled WGS sequence"/>
</dbReference>
<dbReference type="AlphaFoldDB" id="A0A6G0W644"/>
<dbReference type="PANTHER" id="PTHR14336">
    <property type="entry name" value="TANDEM PH DOMAIN CONTAINING PROTEIN"/>
    <property type="match status" value="1"/>
</dbReference>
<comment type="caution">
    <text evidence="2">The sequence shown here is derived from an EMBL/GenBank/DDBJ whole genome shotgun (WGS) entry which is preliminary data.</text>
</comment>
<keyword evidence="3" id="KW-1185">Reference proteome</keyword>
<dbReference type="InterPro" id="IPR051707">
    <property type="entry name" value="PI-Interact_SigTrans_Reg"/>
</dbReference>
<organism evidence="2 3">
    <name type="scientific">Aphanomyces euteiches</name>
    <dbReference type="NCBI Taxonomy" id="100861"/>
    <lineage>
        <taxon>Eukaryota</taxon>
        <taxon>Sar</taxon>
        <taxon>Stramenopiles</taxon>
        <taxon>Oomycota</taxon>
        <taxon>Saprolegniomycetes</taxon>
        <taxon>Saprolegniales</taxon>
        <taxon>Verrucalvaceae</taxon>
        <taxon>Aphanomyces</taxon>
    </lineage>
</organism>
<evidence type="ECO:0000259" key="1">
    <source>
        <dbReference type="PROSITE" id="PS50003"/>
    </source>
</evidence>
<name>A0A6G0W644_9STRA</name>
<dbReference type="PANTHER" id="PTHR14336:SF8">
    <property type="entry name" value="PROTEIN OPY1"/>
    <property type="match status" value="1"/>
</dbReference>
<dbReference type="EMBL" id="VJMJ01000332">
    <property type="protein sequence ID" value="KAF0722487.1"/>
    <property type="molecule type" value="Genomic_DNA"/>
</dbReference>
<feature type="domain" description="PH" evidence="1">
    <location>
        <begin position="1"/>
        <end position="109"/>
    </location>
</feature>
<gene>
    <name evidence="2" type="ORF">Ae201684_018396</name>
</gene>